<evidence type="ECO:0000313" key="2">
    <source>
        <dbReference type="EMBL" id="KAJ8882282.1"/>
    </source>
</evidence>
<dbReference type="EMBL" id="JARBHB010000006">
    <property type="protein sequence ID" value="KAJ8882282.1"/>
    <property type="molecule type" value="Genomic_DNA"/>
</dbReference>
<dbReference type="Pfam" id="PF05699">
    <property type="entry name" value="Dimer_Tnp_hAT"/>
    <property type="match status" value="1"/>
</dbReference>
<evidence type="ECO:0000313" key="3">
    <source>
        <dbReference type="Proteomes" id="UP001159363"/>
    </source>
</evidence>
<evidence type="ECO:0000259" key="1">
    <source>
        <dbReference type="Pfam" id="PF05699"/>
    </source>
</evidence>
<name>A0ABQ9HD80_9NEOP</name>
<reference evidence="2 3" key="1">
    <citation type="submission" date="2023-02" db="EMBL/GenBank/DDBJ databases">
        <title>LHISI_Scaffold_Assembly.</title>
        <authorList>
            <person name="Stuart O.P."/>
            <person name="Cleave R."/>
            <person name="Magrath M.J.L."/>
            <person name="Mikheyev A.S."/>
        </authorList>
    </citation>
    <scope>NUCLEOTIDE SEQUENCE [LARGE SCALE GENOMIC DNA]</scope>
    <source>
        <strain evidence="2">Daus_M_001</strain>
        <tissue evidence="2">Leg muscle</tissue>
    </source>
</reference>
<accession>A0ABQ9HD80</accession>
<organism evidence="2 3">
    <name type="scientific">Dryococelus australis</name>
    <dbReference type="NCBI Taxonomy" id="614101"/>
    <lineage>
        <taxon>Eukaryota</taxon>
        <taxon>Metazoa</taxon>
        <taxon>Ecdysozoa</taxon>
        <taxon>Arthropoda</taxon>
        <taxon>Hexapoda</taxon>
        <taxon>Insecta</taxon>
        <taxon>Pterygota</taxon>
        <taxon>Neoptera</taxon>
        <taxon>Polyneoptera</taxon>
        <taxon>Phasmatodea</taxon>
        <taxon>Verophasmatodea</taxon>
        <taxon>Anareolatae</taxon>
        <taxon>Phasmatidae</taxon>
        <taxon>Eurycanthinae</taxon>
        <taxon>Dryococelus</taxon>
    </lineage>
</organism>
<protein>
    <recommendedName>
        <fullName evidence="1">HAT C-terminal dimerisation domain-containing protein</fullName>
    </recommendedName>
</protein>
<feature type="domain" description="HAT C-terminal dimerisation" evidence="1">
    <location>
        <begin position="100"/>
        <end position="142"/>
    </location>
</feature>
<dbReference type="InterPro" id="IPR008906">
    <property type="entry name" value="HATC_C_dom"/>
</dbReference>
<sequence>MTDIITNELQPRFQQPGAETLVNLGKILIIAAEGKTISADELPTIFHKYKINSDFNTLKLSAQLVMLPTITGDRDCEGVISVSSLAECFKNQPKTTSALLDEVVRLIALLLTVPTSSVPAERSFSSLKHVKNHLRNSMSQKKAYTLIAVILETYGWT</sequence>
<comment type="caution">
    <text evidence="2">The sequence shown here is derived from an EMBL/GenBank/DDBJ whole genome shotgun (WGS) entry which is preliminary data.</text>
</comment>
<gene>
    <name evidence="2" type="ORF">PR048_018770</name>
</gene>
<dbReference type="Proteomes" id="UP001159363">
    <property type="component" value="Chromosome 5"/>
</dbReference>
<proteinExistence type="predicted"/>
<keyword evidence="3" id="KW-1185">Reference proteome</keyword>